<dbReference type="EMBL" id="CM000951">
    <property type="protein sequence ID" value="EDY61152.2"/>
    <property type="molecule type" value="Genomic_DNA"/>
</dbReference>
<keyword evidence="3" id="KW-1185">Reference proteome</keyword>
<name>B5I7U7_STRX2</name>
<proteinExistence type="predicted"/>
<gene>
    <name evidence="2" type="ORF">SSEG_07765</name>
</gene>
<sequence length="148" mass="14817">MTDDVLLPGQRVTRPRDAAPGDLVAGRGAAVPDTTYLAVLGLGTQARGRGIARAREAPGDTEEAMAGACLLAARTPSTTPVLRGTSPASGCTVVGGGAFEATRREADTGVLRRSAAVVVNDPATAAEHAGSVGGVLRKWTETGLVGLG</sequence>
<organism evidence="2 3">
    <name type="scientific">Streptomyces sviceus (strain ATCC 29083 / DSM 924 / JCM 4929 / NBRC 13980 / NCIMB 11184 / NRRL 5439 / UC 5370)</name>
    <dbReference type="NCBI Taxonomy" id="463191"/>
    <lineage>
        <taxon>Bacteria</taxon>
        <taxon>Bacillati</taxon>
        <taxon>Actinomycetota</taxon>
        <taxon>Actinomycetes</taxon>
        <taxon>Kitasatosporales</taxon>
        <taxon>Streptomycetaceae</taxon>
        <taxon>Streptomyces</taxon>
    </lineage>
</organism>
<protein>
    <submittedName>
        <fullName evidence="2">Uncharacterized protein</fullName>
    </submittedName>
</protein>
<accession>B5I7U7</accession>
<dbReference type="AlphaFoldDB" id="B5I7U7"/>
<reference evidence="2" key="1">
    <citation type="submission" date="2009-10" db="EMBL/GenBank/DDBJ databases">
        <title>The genome sequence of Streptomyces sviceus strain ATCC 29083.</title>
        <authorList>
            <consortium name="The Broad Institute Genome Sequencing Platform"/>
            <consortium name="Broad Institute Microbial Sequencing Center"/>
            <person name="Fischbach M."/>
            <person name="Godfrey P."/>
            <person name="Ward D."/>
            <person name="Young S."/>
            <person name="Zeng Q."/>
            <person name="Koehrsen M."/>
            <person name="Alvarado L."/>
            <person name="Berlin A.M."/>
            <person name="Bochicchio J."/>
            <person name="Borenstein D."/>
            <person name="Chapman S.B."/>
            <person name="Chen Z."/>
            <person name="Engels R."/>
            <person name="Freedman E."/>
            <person name="Gellesch M."/>
            <person name="Goldberg J."/>
            <person name="Griggs A."/>
            <person name="Gujja S."/>
            <person name="Heilman E.R."/>
            <person name="Heiman D.I."/>
            <person name="Hepburn T.A."/>
            <person name="Howarth C."/>
            <person name="Jen D."/>
            <person name="Larson L."/>
            <person name="Lewis B."/>
            <person name="Mehta T."/>
            <person name="Park D."/>
            <person name="Pearson M."/>
            <person name="Richards J."/>
            <person name="Roberts A."/>
            <person name="Saif S."/>
            <person name="Shea T.D."/>
            <person name="Shenoy N."/>
            <person name="Sisk P."/>
            <person name="Stolte C."/>
            <person name="Sykes S.N."/>
            <person name="Thomson T."/>
            <person name="Walk T."/>
            <person name="White J."/>
            <person name="Yandava C."/>
            <person name="Straight P."/>
            <person name="Clardy J."/>
            <person name="Hung D."/>
            <person name="Kolter R."/>
            <person name="Mekalanos J."/>
            <person name="Walker S."/>
            <person name="Walsh C.T."/>
            <person name="Wieland-Brown L.C."/>
            <person name="Haas B."/>
            <person name="Nusbaum C."/>
            <person name="Birren B."/>
        </authorList>
    </citation>
    <scope>NUCLEOTIDE SEQUENCE [LARGE SCALE GENOMIC DNA]</scope>
    <source>
        <strain evidence="2">ATCC 29083</strain>
    </source>
</reference>
<evidence type="ECO:0000256" key="1">
    <source>
        <dbReference type="SAM" id="MobiDB-lite"/>
    </source>
</evidence>
<feature type="region of interest" description="Disordered" evidence="1">
    <location>
        <begin position="1"/>
        <end position="20"/>
    </location>
</feature>
<evidence type="ECO:0000313" key="2">
    <source>
        <dbReference type="EMBL" id="EDY61152.2"/>
    </source>
</evidence>
<dbReference type="Proteomes" id="UP000002785">
    <property type="component" value="Chromosome"/>
</dbReference>
<dbReference type="InterPro" id="IPR036291">
    <property type="entry name" value="NAD(P)-bd_dom_sf"/>
</dbReference>
<evidence type="ECO:0000313" key="3">
    <source>
        <dbReference type="Proteomes" id="UP000002785"/>
    </source>
</evidence>
<dbReference type="HOGENOM" id="CLU_1762817_0_0_11"/>
<feature type="non-terminal residue" evidence="2">
    <location>
        <position position="148"/>
    </location>
</feature>
<dbReference type="SUPFAM" id="SSF51735">
    <property type="entry name" value="NAD(P)-binding Rossmann-fold domains"/>
    <property type="match status" value="1"/>
</dbReference>
<dbReference type="eggNOG" id="COG2423">
    <property type="taxonomic scope" value="Bacteria"/>
</dbReference>
<dbReference type="Gene3D" id="3.40.50.720">
    <property type="entry name" value="NAD(P)-binding Rossmann-like Domain"/>
    <property type="match status" value="1"/>
</dbReference>